<dbReference type="InterPro" id="IPR017923">
    <property type="entry name" value="TFIIS_N"/>
</dbReference>
<dbReference type="PANTHER" id="PTHR15141">
    <property type="entry name" value="TRANSCRIPTION ELONGATION FACTOR B POLYPEPTIDE 3"/>
    <property type="match status" value="1"/>
</dbReference>
<name>A0ABM3LKY6_BICAN</name>
<protein>
    <submittedName>
        <fullName evidence="7">Transcription elongation factor B polypeptide 3</fullName>
    </submittedName>
</protein>
<feature type="compositionally biased region" description="Basic and acidic residues" evidence="4">
    <location>
        <begin position="97"/>
        <end position="131"/>
    </location>
</feature>
<feature type="compositionally biased region" description="Basic and acidic residues" evidence="4">
    <location>
        <begin position="162"/>
        <end position="179"/>
    </location>
</feature>
<organism evidence="6 7">
    <name type="scientific">Bicyclus anynana</name>
    <name type="common">Squinting bush brown butterfly</name>
    <dbReference type="NCBI Taxonomy" id="110368"/>
    <lineage>
        <taxon>Eukaryota</taxon>
        <taxon>Metazoa</taxon>
        <taxon>Ecdysozoa</taxon>
        <taxon>Arthropoda</taxon>
        <taxon>Hexapoda</taxon>
        <taxon>Insecta</taxon>
        <taxon>Pterygota</taxon>
        <taxon>Neoptera</taxon>
        <taxon>Endopterygota</taxon>
        <taxon>Lepidoptera</taxon>
        <taxon>Glossata</taxon>
        <taxon>Ditrysia</taxon>
        <taxon>Papilionoidea</taxon>
        <taxon>Nymphalidae</taxon>
        <taxon>Satyrinae</taxon>
        <taxon>Satyrini</taxon>
        <taxon>Mycalesina</taxon>
        <taxon>Bicyclus</taxon>
    </lineage>
</organism>
<feature type="domain" description="TFIIS N-terminal" evidence="5">
    <location>
        <begin position="6"/>
        <end position="79"/>
    </location>
</feature>
<feature type="compositionally biased region" description="Basic and acidic residues" evidence="4">
    <location>
        <begin position="275"/>
        <end position="318"/>
    </location>
</feature>
<feature type="compositionally biased region" description="Acidic residues" evidence="4">
    <location>
        <begin position="81"/>
        <end position="90"/>
    </location>
</feature>
<dbReference type="InterPro" id="IPR003617">
    <property type="entry name" value="TFIIS/CRSP70_N_sub"/>
</dbReference>
<dbReference type="Gene3D" id="6.10.250.3180">
    <property type="match status" value="1"/>
</dbReference>
<keyword evidence="2 3" id="KW-0539">Nucleus</keyword>
<evidence type="ECO:0000256" key="2">
    <source>
        <dbReference type="ARBA" id="ARBA00023242"/>
    </source>
</evidence>
<dbReference type="GO" id="GO:0003746">
    <property type="term" value="F:translation elongation factor activity"/>
    <property type="evidence" value="ECO:0007669"/>
    <property type="project" value="UniProtKB-KW"/>
</dbReference>
<dbReference type="Pfam" id="PF06881">
    <property type="entry name" value="Elongin_A"/>
    <property type="match status" value="1"/>
</dbReference>
<dbReference type="Pfam" id="PF08711">
    <property type="entry name" value="Med26"/>
    <property type="match status" value="1"/>
</dbReference>
<dbReference type="Proteomes" id="UP001652582">
    <property type="component" value="Chromosome 10"/>
</dbReference>
<feature type="compositionally biased region" description="Basic and acidic residues" evidence="4">
    <location>
        <begin position="515"/>
        <end position="534"/>
    </location>
</feature>
<proteinExistence type="predicted"/>
<dbReference type="RefSeq" id="XP_052739704.1">
    <property type="nucleotide sequence ID" value="XM_052883744.1"/>
</dbReference>
<dbReference type="SUPFAM" id="SSF47676">
    <property type="entry name" value="Conserved domain common to transcription factors TFIIS, elongin A, CRSP70"/>
    <property type="match status" value="1"/>
</dbReference>
<evidence type="ECO:0000313" key="6">
    <source>
        <dbReference type="Proteomes" id="UP001652582"/>
    </source>
</evidence>
<dbReference type="InterPro" id="IPR010684">
    <property type="entry name" value="RNA_pol_II_trans_fac_SIII_A"/>
</dbReference>
<comment type="subcellular location">
    <subcellularLocation>
        <location evidence="1 3">Nucleus</location>
    </subcellularLocation>
</comment>
<feature type="region of interest" description="Disordered" evidence="4">
    <location>
        <begin position="81"/>
        <end position="539"/>
    </location>
</feature>
<dbReference type="SMART" id="SM00509">
    <property type="entry name" value="TFS2N"/>
    <property type="match status" value="1"/>
</dbReference>
<feature type="compositionally biased region" description="Low complexity" evidence="4">
    <location>
        <begin position="225"/>
        <end position="234"/>
    </location>
</feature>
<keyword evidence="7" id="KW-0648">Protein biosynthesis</keyword>
<dbReference type="InterPro" id="IPR035441">
    <property type="entry name" value="TFIIS/LEDGF_dom_sf"/>
</dbReference>
<gene>
    <name evidence="7" type="primary">LOC112043617</name>
</gene>
<evidence type="ECO:0000313" key="7">
    <source>
        <dbReference type="RefSeq" id="XP_052739704.1"/>
    </source>
</evidence>
<dbReference type="PANTHER" id="PTHR15141:SF76">
    <property type="entry name" value="TRANSCRIPTION ELONGATION FACTOR B POLYPEPTIDE 3"/>
    <property type="match status" value="1"/>
</dbReference>
<feature type="region of interest" description="Disordered" evidence="4">
    <location>
        <begin position="557"/>
        <end position="579"/>
    </location>
</feature>
<accession>A0ABM3LKY6</accession>
<keyword evidence="7" id="KW-0251">Elongation factor</keyword>
<dbReference type="Gene3D" id="1.20.930.10">
    <property type="entry name" value="Conserved domain common to transcription factors TFIIS, elongin A, CRSP70"/>
    <property type="match status" value="1"/>
</dbReference>
<feature type="compositionally biased region" description="Polar residues" evidence="4">
    <location>
        <begin position="565"/>
        <end position="576"/>
    </location>
</feature>
<dbReference type="PROSITE" id="PS51319">
    <property type="entry name" value="TFIIS_N"/>
    <property type="match status" value="1"/>
</dbReference>
<evidence type="ECO:0000256" key="3">
    <source>
        <dbReference type="PROSITE-ProRule" id="PRU00649"/>
    </source>
</evidence>
<dbReference type="GeneID" id="112043617"/>
<reference evidence="7" key="1">
    <citation type="submission" date="2025-08" db="UniProtKB">
        <authorList>
            <consortium name="RefSeq"/>
        </authorList>
    </citation>
    <scope>IDENTIFICATION</scope>
</reference>
<feature type="compositionally biased region" description="Basic and acidic residues" evidence="4">
    <location>
        <begin position="332"/>
        <end position="394"/>
    </location>
</feature>
<dbReference type="InterPro" id="IPR051870">
    <property type="entry name" value="Elongin-A_domain"/>
</dbReference>
<keyword evidence="6" id="KW-1185">Reference proteome</keyword>
<evidence type="ECO:0000256" key="1">
    <source>
        <dbReference type="ARBA" id="ARBA00004123"/>
    </source>
</evidence>
<sequence length="847" mass="94837">MASILDLIKHYQHSIEKYPNDEQKVLKCIDKLYNLGVTVQHLQETGVGRTVNALRKEPGDVGQAARALVYKWKVMVAAEESDQEENIDDDTTNHNGYDNRRDYDSNPSESRNRHDKQEKYDRKQKTEEKHHTQSNGDHSGNKRKYHSSEEEDHDIKKVKHSSTKDNKYTKPEVRVKQEPSDSEIDSQDDTSSESDSEGSQSSEEERKPDIKVKVEKIEKTERHGSSSTKQSSRSNNDAHKYESSSESGQERYKNNTSETKHSSEKSSYHKPNNSDSHKSSKEVDMSIVKKEKEYRLEKERSHSEDSSNRHKSRKEPEQQKTSSSLEKHKHSSSSEKHKSSGSSEKHKSSSSSEKHKSSSSSEKHKSSSSSEKYKSSSSSEKHKSSSSEKHRTQPEKSSSSTDKHSSSKSDKDKYKSSSEKEISSDKHKSKEISASSSSSKDKHSSSSKEKSKDKSSSSKEKESSHKSDKKHSSSYDAAVKTSDSKRKSDSNHDEASSKKSKHKSSSSSSSKSSSKSKDDIPKTKSKTNGEHVNSDDGIDCGSGASFAEALGMISPAKSKKKSFTRDSTQSPNSCNEDLSPATLLAPTAKLAPLPALEISALPEISPNYRPRPPPKCLPHFTDEHAMSAAISSKNQRTKVYSGNKVMGKITSLYEMCVQILQEHIDALEYTGGVPYEILKPVVDKATPQQLFMLEHYNPYLMEDTDHLWQKFCEKSFRNKKRQEYESWREMYIRCQEEQEIRLKSLTNNIKIAQEAKKAPIKQTKMAYVDSVVKPPRNILKKQAQHGTAFAATASPAARVAALAAAPNVLKGGRAAPAPVLTPSSSALKPKKAPLMQKALQFMRGRKR</sequence>
<evidence type="ECO:0000259" key="5">
    <source>
        <dbReference type="PROSITE" id="PS51319"/>
    </source>
</evidence>
<feature type="compositionally biased region" description="Basic and acidic residues" evidence="4">
    <location>
        <begin position="203"/>
        <end position="224"/>
    </location>
</feature>
<feature type="compositionally biased region" description="Basic and acidic residues" evidence="4">
    <location>
        <begin position="482"/>
        <end position="497"/>
    </location>
</feature>
<evidence type="ECO:0000256" key="4">
    <source>
        <dbReference type="SAM" id="MobiDB-lite"/>
    </source>
</evidence>
<feature type="compositionally biased region" description="Basic and acidic residues" evidence="4">
    <location>
        <begin position="401"/>
        <end position="431"/>
    </location>
</feature>
<feature type="compositionally biased region" description="Basic and acidic residues" evidence="4">
    <location>
        <begin position="236"/>
        <end position="267"/>
    </location>
</feature>
<feature type="compositionally biased region" description="Acidic residues" evidence="4">
    <location>
        <begin position="180"/>
        <end position="196"/>
    </location>
</feature>
<feature type="compositionally biased region" description="Basic and acidic residues" evidence="4">
    <location>
        <begin position="439"/>
        <end position="473"/>
    </location>
</feature>